<evidence type="ECO:0000313" key="3">
    <source>
        <dbReference type="Proteomes" id="UP000244773"/>
    </source>
</evidence>
<keyword evidence="1" id="KW-0472">Membrane</keyword>
<keyword evidence="3" id="KW-1185">Reference proteome</keyword>
<proteinExistence type="predicted"/>
<dbReference type="Proteomes" id="UP000244773">
    <property type="component" value="Segment"/>
</dbReference>
<gene>
    <name evidence="2" type="ORF">TetV_412</name>
</gene>
<accession>A0A2P0VNM0</accession>
<evidence type="ECO:0000256" key="1">
    <source>
        <dbReference type="SAM" id="Phobius"/>
    </source>
</evidence>
<dbReference type="EMBL" id="KY322437">
    <property type="protein sequence ID" value="AUF82494.1"/>
    <property type="molecule type" value="Genomic_DNA"/>
</dbReference>
<organism evidence="2">
    <name type="scientific">Tetraselmis virus 1</name>
    <dbReference type="NCBI Taxonomy" id="2060617"/>
    <lineage>
        <taxon>Viruses</taxon>
        <taxon>Varidnaviria</taxon>
        <taxon>Bamfordvirae</taxon>
        <taxon>Nucleocytoviricota</taxon>
        <taxon>Megaviricetes</taxon>
        <taxon>Imitervirales</taxon>
        <taxon>Allomimiviridae</taxon>
        <taxon>Oceanusvirus</taxon>
        <taxon>Oceanusvirus kaneohense</taxon>
    </lineage>
</organism>
<evidence type="ECO:0000313" key="2">
    <source>
        <dbReference type="EMBL" id="AUF82494.1"/>
    </source>
</evidence>
<keyword evidence="1" id="KW-0812">Transmembrane</keyword>
<sequence length="400" mass="45498">MVEKCSEIENMNVLTNTLKDKLLFPLPKGDDLRDDAPMIDSNHPIYDYYNDVNWKGSASSSAPINKILIMPSSIPDSMMYAGLYTVRDYTSAINKIAGANNSTFTKDMSWKEMNTALTDFVRSVCEEHCKETILTEFIYNSGMEPKSYRRTFMCNKDTDYCDYVYDDRDTVGHDQMKSDAYTMLASLYKSKVADGGTSNGSLGDHKETTNALFDGMRLFWAFKMIDEVFGDHSEDFFFIERLVKITKVLFVAQMLTSVGSEVHQLMFDNLMLWCYTDVMKYATVSAETDGALDDMFRDNVKTSKEIKDNSLNLQNTKHTVVKAQDNLQSLSSSDSMVKRQRRNSFFLYWTMMVLLVLQVLSLIGAAMSGQRLTAYVIIISISMVALGLEMSRTLRSLINF</sequence>
<feature type="transmembrane region" description="Helical" evidence="1">
    <location>
        <begin position="372"/>
        <end position="390"/>
    </location>
</feature>
<feature type="transmembrane region" description="Helical" evidence="1">
    <location>
        <begin position="345"/>
        <end position="366"/>
    </location>
</feature>
<name>A0A2P0VNM0_9VIRU</name>
<protein>
    <submittedName>
        <fullName evidence="2">Uncharacterized protein</fullName>
    </submittedName>
</protein>
<keyword evidence="1" id="KW-1133">Transmembrane helix</keyword>
<reference evidence="2" key="1">
    <citation type="journal article" date="2018" name="Virology">
        <title>A giant virus infecting green algae encodes key fermentation genes.</title>
        <authorList>
            <person name="Schvarcz C.R."/>
            <person name="Steward G.F."/>
        </authorList>
    </citation>
    <scope>NUCLEOTIDE SEQUENCE [LARGE SCALE GENOMIC DNA]</scope>
</reference>